<feature type="compositionally biased region" description="Polar residues" evidence="1">
    <location>
        <begin position="253"/>
        <end position="265"/>
    </location>
</feature>
<keyword evidence="2" id="KW-0732">Signal</keyword>
<dbReference type="PANTHER" id="PTHR12419">
    <property type="entry name" value="OTU DOMAIN CONTAINING PROTEIN"/>
    <property type="match status" value="1"/>
</dbReference>
<dbReference type="InterPro" id="IPR050704">
    <property type="entry name" value="Peptidase_C85-like"/>
</dbReference>
<feature type="compositionally biased region" description="Basic residues" evidence="1">
    <location>
        <begin position="49"/>
        <end position="58"/>
    </location>
</feature>
<dbReference type="AlphaFoldDB" id="A0A0J9XEW4"/>
<evidence type="ECO:0000313" key="4">
    <source>
        <dbReference type="EMBL" id="CDO55777.1"/>
    </source>
</evidence>
<feature type="signal peptide" evidence="2">
    <location>
        <begin position="1"/>
        <end position="21"/>
    </location>
</feature>
<sequence length="507" mass="56650">MFWECLVFFILVVFFTSNTSSGNSRQSNTNDKENGRLLQSQSQPLHPDRPRKPRRSHRHADPPVGINSVDWQRYQYQAQLKQQQQQQYQLQHQPIPHYPTNQASFRYREPHPESLLPLDHYPQQQLQQGQYQHLQHFQQPHPRPKFPDQVKFQHTRQSNNGKRLSATTTTVNQNSGIHSTNTTPELYNFHPHQIYPPPSYEVYRQPESAPLLSPTASSGVSSSTLASHSDMAKKKQTGRQKNPSAKSAPASRKLQSQTPADSASSAGALKPTKLEREGIKKFPELAGNGLYPRYVEADGNCMFRALADQLNGSDAEHRRIRAEVCDYISAHRTRFEGFVMDMDFDDYVARMRDELWGDGCALVAFAKIRGVNVIVYSEGLGAPPMRIGCNDDADDAASDAASSVKLRRRKGGKERAAKVRESAVAAKRMRNSSSRKRPGTGASNVNGSGATSDYTANDGSGGAEYLGKRRPTLYLALDEEEHYWSVRRIAGPASGASDIDPNLEGAF</sequence>
<dbReference type="EMBL" id="CCBN010000012">
    <property type="protein sequence ID" value="CDO55777.1"/>
    <property type="molecule type" value="Genomic_DNA"/>
</dbReference>
<reference evidence="4" key="1">
    <citation type="submission" date="2014-03" db="EMBL/GenBank/DDBJ databases">
        <authorList>
            <person name="Casaregola S."/>
        </authorList>
    </citation>
    <scope>NUCLEOTIDE SEQUENCE [LARGE SCALE GENOMIC DNA]</scope>
    <source>
        <strain evidence="4">CLIB 918</strain>
    </source>
</reference>
<evidence type="ECO:0000256" key="1">
    <source>
        <dbReference type="SAM" id="MobiDB-lite"/>
    </source>
</evidence>
<dbReference type="CDD" id="cd22771">
    <property type="entry name" value="OTU_plant_OTU7-like"/>
    <property type="match status" value="1"/>
</dbReference>
<feature type="region of interest" description="Disordered" evidence="1">
    <location>
        <begin position="401"/>
        <end position="462"/>
    </location>
</feature>
<dbReference type="STRING" id="1173061.A0A0J9XEW4"/>
<feature type="compositionally biased region" description="Polar residues" evidence="1">
    <location>
        <begin position="155"/>
        <end position="185"/>
    </location>
</feature>
<feature type="compositionally biased region" description="Low complexity" evidence="1">
    <location>
        <begin position="211"/>
        <end position="229"/>
    </location>
</feature>
<feature type="region of interest" description="Disordered" evidence="1">
    <location>
        <begin position="20"/>
        <end position="66"/>
    </location>
</feature>
<evidence type="ECO:0000256" key="2">
    <source>
        <dbReference type="SAM" id="SignalP"/>
    </source>
</evidence>
<dbReference type="SUPFAM" id="SSF54001">
    <property type="entry name" value="Cysteine proteinases"/>
    <property type="match status" value="1"/>
</dbReference>
<accession>A0A0J9XEW4</accession>
<dbReference type="InterPro" id="IPR038765">
    <property type="entry name" value="Papain-like_cys_pep_sf"/>
</dbReference>
<feature type="region of interest" description="Disordered" evidence="1">
    <location>
        <begin position="128"/>
        <end position="192"/>
    </location>
</feature>
<protein>
    <recommendedName>
        <fullName evidence="3">OTU domain-containing protein</fullName>
    </recommendedName>
</protein>
<feature type="chain" id="PRO_5005325656" description="OTU domain-containing protein" evidence="2">
    <location>
        <begin position="22"/>
        <end position="507"/>
    </location>
</feature>
<organism evidence="4 5">
    <name type="scientific">Geotrichum candidum</name>
    <name type="common">Oospora lactis</name>
    <name type="synonym">Dipodascus geotrichum</name>
    <dbReference type="NCBI Taxonomy" id="1173061"/>
    <lineage>
        <taxon>Eukaryota</taxon>
        <taxon>Fungi</taxon>
        <taxon>Dikarya</taxon>
        <taxon>Ascomycota</taxon>
        <taxon>Saccharomycotina</taxon>
        <taxon>Dipodascomycetes</taxon>
        <taxon>Dipodascales</taxon>
        <taxon>Dipodascaceae</taxon>
        <taxon>Geotrichum</taxon>
    </lineage>
</organism>
<keyword evidence="5" id="KW-1185">Reference proteome</keyword>
<feature type="compositionally biased region" description="Basic residues" evidence="1">
    <location>
        <begin position="427"/>
        <end position="438"/>
    </location>
</feature>
<dbReference type="Gene3D" id="3.90.70.80">
    <property type="match status" value="1"/>
</dbReference>
<feature type="compositionally biased region" description="Polar residues" evidence="1">
    <location>
        <begin position="20"/>
        <end position="29"/>
    </location>
</feature>
<dbReference type="Pfam" id="PF02338">
    <property type="entry name" value="OTU"/>
    <property type="match status" value="1"/>
</dbReference>
<proteinExistence type="predicted"/>
<dbReference type="PROSITE" id="PS50802">
    <property type="entry name" value="OTU"/>
    <property type="match status" value="1"/>
</dbReference>
<dbReference type="InterPro" id="IPR003323">
    <property type="entry name" value="OTU_dom"/>
</dbReference>
<feature type="compositionally biased region" description="Polar residues" evidence="1">
    <location>
        <begin position="441"/>
        <end position="458"/>
    </location>
</feature>
<dbReference type="OrthoDB" id="4095972at2759"/>
<name>A0A0J9XEW4_GEOCN</name>
<feature type="domain" description="OTU" evidence="3">
    <location>
        <begin position="290"/>
        <end position="489"/>
    </location>
</feature>
<feature type="region of interest" description="Disordered" evidence="1">
    <location>
        <begin position="210"/>
        <end position="272"/>
    </location>
</feature>
<gene>
    <name evidence="4" type="ORF">BN980_GECA12s02166g</name>
</gene>
<evidence type="ECO:0000313" key="5">
    <source>
        <dbReference type="Proteomes" id="UP000242525"/>
    </source>
</evidence>
<feature type="compositionally biased region" description="Low complexity" evidence="1">
    <location>
        <begin position="128"/>
        <end position="140"/>
    </location>
</feature>
<dbReference type="GO" id="GO:0016579">
    <property type="term" value="P:protein deubiquitination"/>
    <property type="evidence" value="ECO:0007669"/>
    <property type="project" value="TreeGrafter"/>
</dbReference>
<dbReference type="GO" id="GO:0004843">
    <property type="term" value="F:cysteine-type deubiquitinase activity"/>
    <property type="evidence" value="ECO:0007669"/>
    <property type="project" value="TreeGrafter"/>
</dbReference>
<evidence type="ECO:0000259" key="3">
    <source>
        <dbReference type="PROSITE" id="PS50802"/>
    </source>
</evidence>
<dbReference type="PANTHER" id="PTHR12419:SF7">
    <property type="entry name" value="OTU DOMAIN-CONTAINING PROTEIN 3"/>
    <property type="match status" value="1"/>
</dbReference>
<dbReference type="Proteomes" id="UP000242525">
    <property type="component" value="Unassembled WGS sequence"/>
</dbReference>
<comment type="caution">
    <text evidence="4">The sequence shown here is derived from an EMBL/GenBank/DDBJ whole genome shotgun (WGS) entry which is preliminary data.</text>
</comment>